<feature type="transmembrane region" description="Helical" evidence="1">
    <location>
        <begin position="97"/>
        <end position="118"/>
    </location>
</feature>
<dbReference type="PANTHER" id="PTHR42736:SF1">
    <property type="entry name" value="PROTEIN-GLUTAMINE GAMMA-GLUTAMYLTRANSFERASE"/>
    <property type="match status" value="1"/>
</dbReference>
<protein>
    <submittedName>
        <fullName evidence="3">Transglutaminase domain-containing protein</fullName>
    </submittedName>
</protein>
<dbReference type="InterPro" id="IPR002931">
    <property type="entry name" value="Transglutaminase-like"/>
</dbReference>
<dbReference type="InterPro" id="IPR038765">
    <property type="entry name" value="Papain-like_cys_pep_sf"/>
</dbReference>
<dbReference type="Proteomes" id="UP000664417">
    <property type="component" value="Unassembled WGS sequence"/>
</dbReference>
<gene>
    <name evidence="3" type="ORF">J3U88_05420</name>
</gene>
<evidence type="ECO:0000313" key="3">
    <source>
        <dbReference type="EMBL" id="MBO1317893.1"/>
    </source>
</evidence>
<keyword evidence="1" id="KW-0472">Membrane</keyword>
<proteinExistence type="predicted"/>
<evidence type="ECO:0000313" key="4">
    <source>
        <dbReference type="Proteomes" id="UP000664417"/>
    </source>
</evidence>
<organism evidence="3 4">
    <name type="scientific">Acanthopleuribacter pedis</name>
    <dbReference type="NCBI Taxonomy" id="442870"/>
    <lineage>
        <taxon>Bacteria</taxon>
        <taxon>Pseudomonadati</taxon>
        <taxon>Acidobacteriota</taxon>
        <taxon>Holophagae</taxon>
        <taxon>Acanthopleuribacterales</taxon>
        <taxon>Acanthopleuribacteraceae</taxon>
        <taxon>Acanthopleuribacter</taxon>
    </lineage>
</organism>
<feature type="transmembrane region" description="Helical" evidence="1">
    <location>
        <begin position="21"/>
        <end position="40"/>
    </location>
</feature>
<feature type="transmembrane region" description="Helical" evidence="1">
    <location>
        <begin position="130"/>
        <end position="150"/>
    </location>
</feature>
<sequence>MIGMILPLWFPIDINKIRQNRLWKFYLWITFFFMIVGISLEVRVDTGIFFLIMFCLIYEFYGEQRLNTPNRLISILSFLIIAYQARKYLGMKQLYVIVGYASAVLTTLIGLYHLNLYRGQSKKDLFKAHAVSYLHLIPILSIAVLFFWLAPRARGSSAGIESNETGQQISGFSGRVRLSDIGILKNSDRPVLDLTILQGEPAEPYLIGRYLHIYENEEWQTYARTRTVYGADARFHQEDLFGGEVRYRIHAEPFQGNTVFFLRNPIRIEEFENYLDIEGFSDNISMSKKTPNSLNYTGVSGLSPRQDIKISFMRRYLQIPDRHDYLRTTTNEILGDGEWDNQQKAILIRRHLIQNYKYTLAINNFDAQDPIREFLIERKEGHCELFASSATLMLRTANVPTRLVTGFLLDQAAYNGQFYHVQEKMAHAWLEYYHEGQWHTLDPTPSLPISRPTLFQSGTTNLRYLWRSYFTSFDYFSQKDNLELVVESYLENRVTYNRMVIGLILIATIIFLVKRNIHLLRMKRQDKVQLSLIRIEKLLCKHFDERHPQEKFSDFVRRLDLSPILEQKIERYSHEVFAYCYSRGGREQQAGKLIKEGRTLLRTLKQEVG</sequence>
<reference evidence="3" key="1">
    <citation type="submission" date="2021-03" db="EMBL/GenBank/DDBJ databases">
        <authorList>
            <person name="Wang G."/>
        </authorList>
    </citation>
    <scope>NUCLEOTIDE SEQUENCE</scope>
    <source>
        <strain evidence="3">KCTC 12899</strain>
    </source>
</reference>
<keyword evidence="4" id="KW-1185">Reference proteome</keyword>
<feature type="transmembrane region" description="Helical" evidence="1">
    <location>
        <begin position="46"/>
        <end position="61"/>
    </location>
</feature>
<evidence type="ECO:0000256" key="1">
    <source>
        <dbReference type="SAM" id="Phobius"/>
    </source>
</evidence>
<dbReference type="InterPro" id="IPR052901">
    <property type="entry name" value="Bact_TGase-like"/>
</dbReference>
<accession>A0A8J7U328</accession>
<dbReference type="EMBL" id="JAFREP010000004">
    <property type="protein sequence ID" value="MBO1317893.1"/>
    <property type="molecule type" value="Genomic_DNA"/>
</dbReference>
<dbReference type="Pfam" id="PF11992">
    <property type="entry name" value="TgpA_N"/>
    <property type="match status" value="1"/>
</dbReference>
<comment type="caution">
    <text evidence="3">The sequence shown here is derived from an EMBL/GenBank/DDBJ whole genome shotgun (WGS) entry which is preliminary data.</text>
</comment>
<keyword evidence="1" id="KW-0812">Transmembrane</keyword>
<name>A0A8J7U328_9BACT</name>
<dbReference type="InterPro" id="IPR021878">
    <property type="entry name" value="TgpA_N"/>
</dbReference>
<dbReference type="PANTHER" id="PTHR42736">
    <property type="entry name" value="PROTEIN-GLUTAMINE GAMMA-GLUTAMYLTRANSFERASE"/>
    <property type="match status" value="1"/>
</dbReference>
<dbReference type="SMART" id="SM00460">
    <property type="entry name" value="TGc"/>
    <property type="match status" value="1"/>
</dbReference>
<feature type="domain" description="Transglutaminase-like" evidence="2">
    <location>
        <begin position="375"/>
        <end position="445"/>
    </location>
</feature>
<keyword evidence="1" id="KW-1133">Transmembrane helix</keyword>
<feature type="transmembrane region" description="Helical" evidence="1">
    <location>
        <begin position="68"/>
        <end position="85"/>
    </location>
</feature>
<feature type="transmembrane region" description="Helical" evidence="1">
    <location>
        <begin position="496"/>
        <end position="513"/>
    </location>
</feature>
<evidence type="ECO:0000259" key="2">
    <source>
        <dbReference type="SMART" id="SM00460"/>
    </source>
</evidence>
<dbReference type="SUPFAM" id="SSF54001">
    <property type="entry name" value="Cysteine proteinases"/>
    <property type="match status" value="1"/>
</dbReference>
<dbReference type="Gene3D" id="3.10.620.30">
    <property type="match status" value="1"/>
</dbReference>
<dbReference type="Pfam" id="PF01841">
    <property type="entry name" value="Transglut_core"/>
    <property type="match status" value="1"/>
</dbReference>
<dbReference type="AlphaFoldDB" id="A0A8J7U328"/>